<dbReference type="Gene3D" id="3.40.50.150">
    <property type="entry name" value="Vaccinia Virus protein VP39"/>
    <property type="match status" value="1"/>
</dbReference>
<dbReference type="OrthoDB" id="7848332at2759"/>
<comment type="catalytic activity">
    <reaction evidence="6">
        <text>L-arginyl-[protein] + S-adenosyl-L-methionine = N(omega)-methyl-L-arginyl-[protein] + S-adenosyl-L-homocysteine + H(+)</text>
        <dbReference type="Rhea" id="RHEA:48100"/>
        <dbReference type="Rhea" id="RHEA-COMP:10532"/>
        <dbReference type="Rhea" id="RHEA-COMP:11990"/>
        <dbReference type="ChEBI" id="CHEBI:15378"/>
        <dbReference type="ChEBI" id="CHEBI:29965"/>
        <dbReference type="ChEBI" id="CHEBI:57856"/>
        <dbReference type="ChEBI" id="CHEBI:59789"/>
        <dbReference type="ChEBI" id="CHEBI:65280"/>
    </reaction>
    <physiologicalReaction direction="left-to-right" evidence="6">
        <dbReference type="Rhea" id="RHEA:48101"/>
    </physiologicalReaction>
</comment>
<evidence type="ECO:0000256" key="9">
    <source>
        <dbReference type="SAM" id="MobiDB-lite"/>
    </source>
</evidence>
<feature type="region of interest" description="Disordered" evidence="9">
    <location>
        <begin position="1"/>
        <end position="25"/>
    </location>
</feature>
<dbReference type="GO" id="GO:0042054">
    <property type="term" value="F:histone methyltransferase activity"/>
    <property type="evidence" value="ECO:0007669"/>
    <property type="project" value="TreeGrafter"/>
</dbReference>
<dbReference type="SUPFAM" id="SSF53335">
    <property type="entry name" value="S-adenosyl-L-methionine-dependent methyltransferases"/>
    <property type="match status" value="1"/>
</dbReference>
<dbReference type="eggNOG" id="KOG1499">
    <property type="taxonomic scope" value="Eukaryota"/>
</dbReference>
<dbReference type="Pfam" id="PF06325">
    <property type="entry name" value="PrmA"/>
    <property type="match status" value="1"/>
</dbReference>
<comment type="catalytic activity">
    <reaction evidence="5">
        <text>L-arginyl-[protein] + 2 S-adenosyl-L-methionine = N(omega),N(omega)-dimethyl-L-arginyl-[protein] + 2 S-adenosyl-L-homocysteine + 2 H(+)</text>
        <dbReference type="Rhea" id="RHEA:48096"/>
        <dbReference type="Rhea" id="RHEA-COMP:10532"/>
        <dbReference type="Rhea" id="RHEA-COMP:11991"/>
        <dbReference type="ChEBI" id="CHEBI:15378"/>
        <dbReference type="ChEBI" id="CHEBI:29965"/>
        <dbReference type="ChEBI" id="CHEBI:57856"/>
        <dbReference type="ChEBI" id="CHEBI:59789"/>
        <dbReference type="ChEBI" id="CHEBI:61897"/>
        <dbReference type="EC" id="2.1.1.319"/>
    </reaction>
    <physiologicalReaction direction="left-to-right" evidence="5">
        <dbReference type="Rhea" id="RHEA:48097"/>
    </physiologicalReaction>
</comment>
<dbReference type="PROSITE" id="PS51678">
    <property type="entry name" value="SAM_MT_PRMT"/>
    <property type="match status" value="1"/>
</dbReference>
<dbReference type="PANTHER" id="PTHR11006">
    <property type="entry name" value="PROTEIN ARGININE N-METHYLTRANSFERASE"/>
    <property type="match status" value="1"/>
</dbReference>
<dbReference type="CDD" id="cd02440">
    <property type="entry name" value="AdoMet_MTases"/>
    <property type="match status" value="1"/>
</dbReference>
<evidence type="ECO:0000256" key="5">
    <source>
        <dbReference type="ARBA" id="ARBA00047384"/>
    </source>
</evidence>
<comment type="caution">
    <text evidence="11">The sequence shown here is derived from an EMBL/GenBank/DDBJ whole genome shotgun (WGS) entry which is preliminary data.</text>
</comment>
<proteinExistence type="predicted"/>
<evidence type="ECO:0000256" key="6">
    <source>
        <dbReference type="ARBA" id="ARBA00049303"/>
    </source>
</evidence>
<name>K0T2Z8_THAOC</name>
<dbReference type="FunFam" id="3.40.50.150:FF:000003">
    <property type="entry name" value="Blast:Protein arginine N-methyltransferase 1"/>
    <property type="match status" value="1"/>
</dbReference>
<dbReference type="OMA" id="YSHFAIH"/>
<keyword evidence="8" id="KW-0175">Coiled coil</keyword>
<evidence type="ECO:0000256" key="8">
    <source>
        <dbReference type="SAM" id="Coils"/>
    </source>
</evidence>
<dbReference type="InterPro" id="IPR029063">
    <property type="entry name" value="SAM-dependent_MTases_sf"/>
</dbReference>
<evidence type="ECO:0000313" key="12">
    <source>
        <dbReference type="Proteomes" id="UP000266841"/>
    </source>
</evidence>
<dbReference type="SUPFAM" id="SSF57667">
    <property type="entry name" value="beta-beta-alpha zinc fingers"/>
    <property type="match status" value="1"/>
</dbReference>
<dbReference type="AlphaFoldDB" id="K0T2Z8"/>
<keyword evidence="2 7" id="KW-0489">Methyltransferase</keyword>
<dbReference type="Gene3D" id="2.70.160.11">
    <property type="entry name" value="Hnrnp arginine n-methyltransferase1"/>
    <property type="match status" value="1"/>
</dbReference>
<dbReference type="GO" id="GO:0005634">
    <property type="term" value="C:nucleus"/>
    <property type="evidence" value="ECO:0007669"/>
    <property type="project" value="TreeGrafter"/>
</dbReference>
<dbReference type="EMBL" id="AGNL01016854">
    <property type="protein sequence ID" value="EJK64797.1"/>
    <property type="molecule type" value="Genomic_DNA"/>
</dbReference>
<dbReference type="PANTHER" id="PTHR11006:SF53">
    <property type="entry name" value="PROTEIN ARGININE N-METHYLTRANSFERASE 3"/>
    <property type="match status" value="1"/>
</dbReference>
<dbReference type="GO" id="GO:0032259">
    <property type="term" value="P:methylation"/>
    <property type="evidence" value="ECO:0007669"/>
    <property type="project" value="UniProtKB-KW"/>
</dbReference>
<evidence type="ECO:0000313" key="11">
    <source>
        <dbReference type="EMBL" id="EJK64797.1"/>
    </source>
</evidence>
<dbReference type="InterPro" id="IPR055135">
    <property type="entry name" value="PRMT_dom"/>
</dbReference>
<keyword evidence="4 7" id="KW-0949">S-adenosyl-L-methionine</keyword>
<feature type="compositionally biased region" description="Acidic residues" evidence="9">
    <location>
        <begin position="15"/>
        <end position="25"/>
    </location>
</feature>
<evidence type="ECO:0000256" key="1">
    <source>
        <dbReference type="ARBA" id="ARBA00011925"/>
    </source>
</evidence>
<organism evidence="11 12">
    <name type="scientific">Thalassiosira oceanica</name>
    <name type="common">Marine diatom</name>
    <dbReference type="NCBI Taxonomy" id="159749"/>
    <lineage>
        <taxon>Eukaryota</taxon>
        <taxon>Sar</taxon>
        <taxon>Stramenopiles</taxon>
        <taxon>Ochrophyta</taxon>
        <taxon>Bacillariophyta</taxon>
        <taxon>Coscinodiscophyceae</taxon>
        <taxon>Thalassiosirophycidae</taxon>
        <taxon>Thalassiosirales</taxon>
        <taxon>Thalassiosiraceae</taxon>
        <taxon>Thalassiosira</taxon>
    </lineage>
</organism>
<keyword evidence="12" id="KW-1185">Reference proteome</keyword>
<accession>K0T2Z8</accession>
<dbReference type="Pfam" id="PF22528">
    <property type="entry name" value="PRMT_C"/>
    <property type="match status" value="1"/>
</dbReference>
<evidence type="ECO:0000259" key="10">
    <source>
        <dbReference type="Pfam" id="PF22528"/>
    </source>
</evidence>
<protein>
    <recommendedName>
        <fullName evidence="1">type I protein arginine methyltransferase</fullName>
        <ecNumber evidence="1">2.1.1.319</ecNumber>
    </recommendedName>
</protein>
<dbReference type="Proteomes" id="UP000266841">
    <property type="component" value="Unassembled WGS sequence"/>
</dbReference>
<dbReference type="InterPro" id="IPR036236">
    <property type="entry name" value="Znf_C2H2_sf"/>
</dbReference>
<keyword evidence="3 7" id="KW-0808">Transferase</keyword>
<dbReference type="EC" id="2.1.1.319" evidence="1"/>
<gene>
    <name evidence="11" type="ORF">THAOC_14430</name>
</gene>
<evidence type="ECO:0000256" key="3">
    <source>
        <dbReference type="ARBA" id="ARBA00022679"/>
    </source>
</evidence>
<evidence type="ECO:0000256" key="7">
    <source>
        <dbReference type="PROSITE-ProRule" id="PRU01015"/>
    </source>
</evidence>
<reference evidence="11 12" key="1">
    <citation type="journal article" date="2012" name="Genome Biol.">
        <title>Genome and low-iron response of an oceanic diatom adapted to chronic iron limitation.</title>
        <authorList>
            <person name="Lommer M."/>
            <person name="Specht M."/>
            <person name="Roy A.S."/>
            <person name="Kraemer L."/>
            <person name="Andreson R."/>
            <person name="Gutowska M.A."/>
            <person name="Wolf J."/>
            <person name="Bergner S.V."/>
            <person name="Schilhabel M.B."/>
            <person name="Klostermeier U.C."/>
            <person name="Beiko R.G."/>
            <person name="Rosenstiel P."/>
            <person name="Hippler M."/>
            <person name="Laroche J."/>
        </authorList>
    </citation>
    <scope>NUCLEOTIDE SEQUENCE [LARGE SCALE GENOMIC DNA]</scope>
    <source>
        <strain evidence="11 12">CCMP1005</strain>
    </source>
</reference>
<feature type="domain" description="Protein arginine N-methyltransferase" evidence="10">
    <location>
        <begin position="352"/>
        <end position="516"/>
    </location>
</feature>
<evidence type="ECO:0000256" key="2">
    <source>
        <dbReference type="ARBA" id="ARBA00022603"/>
    </source>
</evidence>
<evidence type="ECO:0000256" key="4">
    <source>
        <dbReference type="ARBA" id="ARBA00022691"/>
    </source>
</evidence>
<feature type="coiled-coil region" evidence="8">
    <location>
        <begin position="148"/>
        <end position="182"/>
    </location>
</feature>
<sequence length="535" mass="59966">MPSSKVDDWSSSSEDGGDDDFDDFELDEQDSAEFHSICDPTRSFSDLRSALEFDESNFGFDLLSHLSTDPSIFFEESIVLINKCRQFVADSTACSQREELGRSLNEHIRSTQTRSEEDDSYFKPVLQDDQMLMCIDELQAIKLDGGDGGEANDELDRLKGQVEALEEQLSRAKSLISSITATDDDGDAKKRKVDNDTYYFSSYSNTGIHEVMLRDTVRTAAYENAILSNSETLFRDKTVIDIGCGTGVLSMFCAKAGAKKVIAIDNSDVIAQAREIIKLNNYDDVITCVKGKAEALIGNNELPLDDGETVDVIISEWMGYGLFFETMLPSVMTVRDKLMADGGTMYPNKSRIYIEGANRKDRLDYWDDVHSFNMDPMKERMVAELTQEAGVEIVDDANISTDRAMLIEHDLNTCADQELDFEAPFELRLRGDLAQEEIHQLVVSFDIDFSAPNSNEVTFSTGCQSTPTHWKQTLLWFDVLHNCPVLGKSDSLKGVFRMRRNTLNHRAIDMAVSWGVLDENGSQKANGMMKRCLIA</sequence>
<dbReference type="InterPro" id="IPR025799">
    <property type="entry name" value="Arg_MeTrfase"/>
</dbReference>
<dbReference type="GO" id="GO:0035242">
    <property type="term" value="F:protein-arginine omega-N asymmetric methyltransferase activity"/>
    <property type="evidence" value="ECO:0007669"/>
    <property type="project" value="UniProtKB-EC"/>
</dbReference>